<feature type="domain" description="Calcineurin-like phosphoesterase" evidence="2">
    <location>
        <begin position="155"/>
        <end position="310"/>
    </location>
</feature>
<reference evidence="3" key="1">
    <citation type="submission" date="2019-02" db="EMBL/GenBank/DDBJ databases">
        <authorList>
            <person name="Li S.-H."/>
        </authorList>
    </citation>
    <scope>NUCLEOTIDE SEQUENCE</scope>
    <source>
        <strain evidence="3">IMCC14734</strain>
    </source>
</reference>
<evidence type="ECO:0000313" key="3">
    <source>
        <dbReference type="EMBL" id="MCX2980166.1"/>
    </source>
</evidence>
<evidence type="ECO:0000256" key="1">
    <source>
        <dbReference type="SAM" id="Phobius"/>
    </source>
</evidence>
<dbReference type="EMBL" id="SHNN01000001">
    <property type="protein sequence ID" value="MCX2980166.1"/>
    <property type="molecule type" value="Genomic_DNA"/>
</dbReference>
<sequence length="369" mass="41057">MVATSQPAADAAASSRPQGWGRMLLIALLLHVPLFAYPVLRLCHWLDLNLGLTLTLLLPLFFSQLIARVYLRRHHARWVLWLRLLADLWLGISPVVLALVLLAELPLALGLLSPVLGAWLVVSVSSVLLLYAMYNAFSPSVIPVALSSSKLQRQLRFVQLSDVHIGSRSSRFLGRVVDAVNRLEPEFVCITGDFIDATGISEQQLSALTRLQMPVYFSIGNHEKYEDLPEILQRLENLGVIILRNRAVSTADLQFIGIDDMDDPYQVRKQLPAIDIDTSKYAILLYHRPRGLAAAAEVGIDLMLSGHTHNGQIVPFNFIVERVFARTKGLFQAGDTWLYVSSGTGTWGPTMRLGTRSEITLFEVEPQSV</sequence>
<keyword evidence="1" id="KW-0812">Transmembrane</keyword>
<feature type="transmembrane region" description="Helical" evidence="1">
    <location>
        <begin position="52"/>
        <end position="71"/>
    </location>
</feature>
<protein>
    <submittedName>
        <fullName evidence="3">Metallophosphoesterase</fullName>
    </submittedName>
</protein>
<accession>A0ABT3TCY9</accession>
<dbReference type="PANTHER" id="PTHR31302">
    <property type="entry name" value="TRANSMEMBRANE PROTEIN WITH METALLOPHOSPHOESTERASE DOMAIN-RELATED"/>
    <property type="match status" value="1"/>
</dbReference>
<dbReference type="CDD" id="cd07385">
    <property type="entry name" value="MPP_YkuE_C"/>
    <property type="match status" value="1"/>
</dbReference>
<dbReference type="RefSeq" id="WP_279244145.1">
    <property type="nucleotide sequence ID" value="NZ_SHNN01000001.1"/>
</dbReference>
<gene>
    <name evidence="3" type="ORF">EYC98_04710</name>
</gene>
<organism evidence="3 4">
    <name type="scientific">Candidatus Litorirhabdus singularis</name>
    <dbReference type="NCBI Taxonomy" id="2518993"/>
    <lineage>
        <taxon>Bacteria</taxon>
        <taxon>Pseudomonadati</taxon>
        <taxon>Pseudomonadota</taxon>
        <taxon>Gammaproteobacteria</taxon>
        <taxon>Cellvibrionales</taxon>
        <taxon>Halieaceae</taxon>
        <taxon>Candidatus Litorirhabdus</taxon>
    </lineage>
</organism>
<feature type="transmembrane region" description="Helical" evidence="1">
    <location>
        <begin position="78"/>
        <end position="103"/>
    </location>
</feature>
<evidence type="ECO:0000259" key="2">
    <source>
        <dbReference type="Pfam" id="PF00149"/>
    </source>
</evidence>
<dbReference type="Gene3D" id="3.60.21.10">
    <property type="match status" value="1"/>
</dbReference>
<dbReference type="SUPFAM" id="SSF56300">
    <property type="entry name" value="Metallo-dependent phosphatases"/>
    <property type="match status" value="1"/>
</dbReference>
<keyword evidence="4" id="KW-1185">Reference proteome</keyword>
<dbReference type="Pfam" id="PF00149">
    <property type="entry name" value="Metallophos"/>
    <property type="match status" value="1"/>
</dbReference>
<dbReference type="Proteomes" id="UP001143362">
    <property type="component" value="Unassembled WGS sequence"/>
</dbReference>
<dbReference type="PANTHER" id="PTHR31302:SF0">
    <property type="entry name" value="TRANSMEMBRANE PROTEIN WITH METALLOPHOSPHOESTERASE DOMAIN"/>
    <property type="match status" value="1"/>
</dbReference>
<feature type="transmembrane region" description="Helical" evidence="1">
    <location>
        <begin position="23"/>
        <end position="40"/>
    </location>
</feature>
<feature type="transmembrane region" description="Helical" evidence="1">
    <location>
        <begin position="115"/>
        <end position="134"/>
    </location>
</feature>
<keyword evidence="1" id="KW-0472">Membrane</keyword>
<proteinExistence type="predicted"/>
<dbReference type="InterPro" id="IPR029052">
    <property type="entry name" value="Metallo-depent_PP-like"/>
</dbReference>
<dbReference type="InterPro" id="IPR051158">
    <property type="entry name" value="Metallophosphoesterase_sf"/>
</dbReference>
<keyword evidence="1" id="KW-1133">Transmembrane helix</keyword>
<comment type="caution">
    <text evidence="3">The sequence shown here is derived from an EMBL/GenBank/DDBJ whole genome shotgun (WGS) entry which is preliminary data.</text>
</comment>
<dbReference type="InterPro" id="IPR004843">
    <property type="entry name" value="Calcineurin-like_PHP"/>
</dbReference>
<evidence type="ECO:0000313" key="4">
    <source>
        <dbReference type="Proteomes" id="UP001143362"/>
    </source>
</evidence>
<name>A0ABT3TCY9_9GAMM</name>